<keyword evidence="3" id="KW-1185">Reference proteome</keyword>
<dbReference type="RefSeq" id="WP_212774161.1">
    <property type="nucleotide sequence ID" value="NZ_AP024601.1"/>
</dbReference>
<dbReference type="Proteomes" id="UP000677436">
    <property type="component" value="Chromosome"/>
</dbReference>
<evidence type="ECO:0000313" key="2">
    <source>
        <dbReference type="EMBL" id="BCU80851.1"/>
    </source>
</evidence>
<evidence type="ECO:0008006" key="4">
    <source>
        <dbReference type="Google" id="ProtNLM"/>
    </source>
</evidence>
<evidence type="ECO:0000313" key="3">
    <source>
        <dbReference type="Proteomes" id="UP000677436"/>
    </source>
</evidence>
<dbReference type="AlphaFoldDB" id="A0A8D5ZMZ1"/>
<reference evidence="2" key="1">
    <citation type="journal article" date="2013" name="Int. J. Syst. Evol. Microbiol.">
        <title>Polycladomyces abyssicola gen. nov., sp. nov., a thermophilic filamentous bacterium isolated from hemipelagic sediment.</title>
        <authorList>
            <person name="Tsubouchi T."/>
            <person name="Shimane Y."/>
            <person name="Mori K."/>
            <person name="Usui K."/>
            <person name="Hiraki T."/>
            <person name="Tame A."/>
            <person name="Uematsu K."/>
            <person name="Maruyama T."/>
            <person name="Hatada Y."/>
        </authorList>
    </citation>
    <scope>NUCLEOTIDE SEQUENCE</scope>
    <source>
        <strain evidence="2">JIR-001</strain>
    </source>
</reference>
<feature type="chain" id="PRO_5038984963" description="Lipoprotein" evidence="1">
    <location>
        <begin position="26"/>
        <end position="159"/>
    </location>
</feature>
<sequence length="159" mass="17989">MNKAIIRCFLVLMGTLILLSGCNLKADKEASAPKNPPFKVPFEYNDWSDVPWPAKGGIWYFTKEKHPGNLDTHGDWDNDDILLIQLSDKKYYGYTLDPISVEIVGPETVKITLDLNHNNSTFGDDQSRPARVFISVARGVLKYKKFLIVSEEGKKLNTK</sequence>
<gene>
    <name evidence="2" type="ORF">JIR001_06340</name>
</gene>
<keyword evidence="1" id="KW-0732">Signal</keyword>
<dbReference type="PROSITE" id="PS51257">
    <property type="entry name" value="PROKAR_LIPOPROTEIN"/>
    <property type="match status" value="1"/>
</dbReference>
<accession>A0A8D5ZMZ1</accession>
<dbReference type="EMBL" id="AP024601">
    <property type="protein sequence ID" value="BCU80851.1"/>
    <property type="molecule type" value="Genomic_DNA"/>
</dbReference>
<protein>
    <recommendedName>
        <fullName evidence="4">Lipoprotein</fullName>
    </recommendedName>
</protein>
<evidence type="ECO:0000256" key="1">
    <source>
        <dbReference type="SAM" id="SignalP"/>
    </source>
</evidence>
<dbReference type="KEGG" id="pabs:JIR001_06340"/>
<name>A0A8D5ZMZ1_9BACL</name>
<feature type="signal peptide" evidence="1">
    <location>
        <begin position="1"/>
        <end position="25"/>
    </location>
</feature>
<organism evidence="2 3">
    <name type="scientific">Polycladomyces abyssicola</name>
    <dbReference type="NCBI Taxonomy" id="1125966"/>
    <lineage>
        <taxon>Bacteria</taxon>
        <taxon>Bacillati</taxon>
        <taxon>Bacillota</taxon>
        <taxon>Bacilli</taxon>
        <taxon>Bacillales</taxon>
        <taxon>Thermoactinomycetaceae</taxon>
        <taxon>Polycladomyces</taxon>
    </lineage>
</organism>
<reference evidence="2" key="2">
    <citation type="journal article" date="2021" name="Microbiol. Resour. Announc.">
        <title>Complete Genome Sequence of Polycladomyces abyssicola JIR-001T, Isolated from Hemipelagic Sediment in Deep Seawater.</title>
        <authorList>
            <person name="Tsubouchi T."/>
            <person name="Kaneko Y."/>
        </authorList>
    </citation>
    <scope>NUCLEOTIDE SEQUENCE</scope>
    <source>
        <strain evidence="2">JIR-001</strain>
    </source>
</reference>
<proteinExistence type="predicted"/>